<dbReference type="CDD" id="cd00167">
    <property type="entry name" value="SANT"/>
    <property type="match status" value="1"/>
</dbReference>
<dbReference type="InterPro" id="IPR009057">
    <property type="entry name" value="Homeodomain-like_sf"/>
</dbReference>
<accession>A0A1R3G1H6</accession>
<dbReference type="AlphaFoldDB" id="A0A1R3G1H6"/>
<feature type="domain" description="Myb-like" evidence="3">
    <location>
        <begin position="20"/>
        <end position="52"/>
    </location>
</feature>
<dbReference type="EMBL" id="AWUE01023995">
    <property type="protein sequence ID" value="OMO51941.1"/>
    <property type="molecule type" value="Genomic_DNA"/>
</dbReference>
<keyword evidence="2" id="KW-0539">Nucleus</keyword>
<gene>
    <name evidence="5" type="ORF">COLO4_37460</name>
</gene>
<evidence type="ECO:0000256" key="1">
    <source>
        <dbReference type="ARBA" id="ARBA00004123"/>
    </source>
</evidence>
<evidence type="ECO:0000259" key="3">
    <source>
        <dbReference type="PROSITE" id="PS50090"/>
    </source>
</evidence>
<dbReference type="InterPro" id="IPR017930">
    <property type="entry name" value="Myb_dom"/>
</dbReference>
<dbReference type="PROSITE" id="PS50090">
    <property type="entry name" value="MYB_LIKE"/>
    <property type="match status" value="1"/>
</dbReference>
<organism evidence="5 6">
    <name type="scientific">Corchorus olitorius</name>
    <dbReference type="NCBI Taxonomy" id="93759"/>
    <lineage>
        <taxon>Eukaryota</taxon>
        <taxon>Viridiplantae</taxon>
        <taxon>Streptophyta</taxon>
        <taxon>Embryophyta</taxon>
        <taxon>Tracheophyta</taxon>
        <taxon>Spermatophyta</taxon>
        <taxon>Magnoliopsida</taxon>
        <taxon>eudicotyledons</taxon>
        <taxon>Gunneridae</taxon>
        <taxon>Pentapetalae</taxon>
        <taxon>rosids</taxon>
        <taxon>malvids</taxon>
        <taxon>Malvales</taxon>
        <taxon>Malvaceae</taxon>
        <taxon>Grewioideae</taxon>
        <taxon>Apeibeae</taxon>
        <taxon>Corchorus</taxon>
    </lineage>
</organism>
<sequence>MDMIYKSGFISETQQSEEEMMDIRKGPWTDEEDSMLKAYVHIHGEGRWNSVACLSENQNNLPVEVVALESRTEEEALVAVGMETVFMEDVFTSIEGVVETGDAATSGLNIGTDDEE</sequence>
<name>A0A1R3G1H6_9ROSI</name>
<dbReference type="Gene3D" id="1.10.10.60">
    <property type="entry name" value="Homeodomain-like"/>
    <property type="match status" value="1"/>
</dbReference>
<comment type="caution">
    <text evidence="5">The sequence shown here is derived from an EMBL/GenBank/DDBJ whole genome shotgun (WGS) entry which is preliminary data.</text>
</comment>
<dbReference type="InterPro" id="IPR001005">
    <property type="entry name" value="SANT/Myb"/>
</dbReference>
<evidence type="ECO:0000256" key="2">
    <source>
        <dbReference type="ARBA" id="ARBA00023242"/>
    </source>
</evidence>
<evidence type="ECO:0000313" key="5">
    <source>
        <dbReference type="EMBL" id="OMO51941.1"/>
    </source>
</evidence>
<evidence type="ECO:0000313" key="6">
    <source>
        <dbReference type="Proteomes" id="UP000187203"/>
    </source>
</evidence>
<keyword evidence="6" id="KW-1185">Reference proteome</keyword>
<dbReference type="OrthoDB" id="2143914at2759"/>
<proteinExistence type="predicted"/>
<dbReference type="Proteomes" id="UP000187203">
    <property type="component" value="Unassembled WGS sequence"/>
</dbReference>
<protein>
    <submittedName>
        <fullName evidence="5">Uncharacterized protein</fullName>
    </submittedName>
</protein>
<reference evidence="6" key="1">
    <citation type="submission" date="2013-09" db="EMBL/GenBank/DDBJ databases">
        <title>Corchorus olitorius genome sequencing.</title>
        <authorList>
            <person name="Alam M."/>
            <person name="Haque M.S."/>
            <person name="Islam M.S."/>
            <person name="Emdad E.M."/>
            <person name="Islam M.M."/>
            <person name="Ahmed B."/>
            <person name="Halim A."/>
            <person name="Hossen Q.M.M."/>
            <person name="Hossain M.Z."/>
            <person name="Ahmed R."/>
            <person name="Khan M.M."/>
            <person name="Islam R."/>
            <person name="Rashid M.M."/>
            <person name="Khan S.A."/>
            <person name="Rahman M.S."/>
            <person name="Alam M."/>
            <person name="Yahiya A.S."/>
            <person name="Khan M.S."/>
            <person name="Azam M.S."/>
            <person name="Haque T."/>
            <person name="Lashkar M.Z.H."/>
            <person name="Akhand A.I."/>
            <person name="Morshed G."/>
            <person name="Roy S."/>
            <person name="Uddin K.S."/>
            <person name="Rabeya T."/>
            <person name="Hossain A.S."/>
            <person name="Chowdhury A."/>
            <person name="Snigdha A.R."/>
            <person name="Mortoza M.S."/>
            <person name="Matin S.A."/>
            <person name="Hoque S.M.E."/>
            <person name="Islam M.K."/>
            <person name="Roy D.K."/>
            <person name="Haider R."/>
            <person name="Moosa M.M."/>
            <person name="Elias S.M."/>
            <person name="Hasan A.M."/>
            <person name="Jahan S."/>
            <person name="Shafiuddin M."/>
            <person name="Mahmood N."/>
            <person name="Shommy N.S."/>
        </authorList>
    </citation>
    <scope>NUCLEOTIDE SEQUENCE [LARGE SCALE GENOMIC DNA]</scope>
    <source>
        <strain evidence="6">cv. O-4</strain>
    </source>
</reference>
<dbReference type="SUPFAM" id="SSF46689">
    <property type="entry name" value="Homeodomain-like"/>
    <property type="match status" value="1"/>
</dbReference>
<dbReference type="STRING" id="93759.A0A1R3G1H6"/>
<comment type="subcellular location">
    <subcellularLocation>
        <location evidence="1">Nucleus</location>
    </subcellularLocation>
</comment>
<feature type="domain" description="HTH myb-type" evidence="4">
    <location>
        <begin position="20"/>
        <end position="52"/>
    </location>
</feature>
<evidence type="ECO:0000259" key="4">
    <source>
        <dbReference type="PROSITE" id="PS51294"/>
    </source>
</evidence>
<dbReference type="PROSITE" id="PS51294">
    <property type="entry name" value="HTH_MYB"/>
    <property type="match status" value="1"/>
</dbReference>
<dbReference type="Pfam" id="PF00249">
    <property type="entry name" value="Myb_DNA-binding"/>
    <property type="match status" value="1"/>
</dbReference>
<dbReference type="GO" id="GO:0005634">
    <property type="term" value="C:nucleus"/>
    <property type="evidence" value="ECO:0007669"/>
    <property type="project" value="UniProtKB-SubCell"/>
</dbReference>